<evidence type="ECO:0000313" key="1">
    <source>
        <dbReference type="EMBL" id="EKC30846.1"/>
    </source>
</evidence>
<name>K1R9Z1_MAGGI</name>
<organism evidence="1">
    <name type="scientific">Magallana gigas</name>
    <name type="common">Pacific oyster</name>
    <name type="synonym">Crassostrea gigas</name>
    <dbReference type="NCBI Taxonomy" id="29159"/>
    <lineage>
        <taxon>Eukaryota</taxon>
        <taxon>Metazoa</taxon>
        <taxon>Spiralia</taxon>
        <taxon>Lophotrochozoa</taxon>
        <taxon>Mollusca</taxon>
        <taxon>Bivalvia</taxon>
        <taxon>Autobranchia</taxon>
        <taxon>Pteriomorphia</taxon>
        <taxon>Ostreida</taxon>
        <taxon>Ostreoidea</taxon>
        <taxon>Ostreidae</taxon>
        <taxon>Magallana</taxon>
    </lineage>
</organism>
<dbReference type="HOGENOM" id="CLU_2624398_0_0_1"/>
<accession>K1R9Z1</accession>
<protein>
    <submittedName>
        <fullName evidence="1">Uncharacterized protein</fullName>
    </submittedName>
</protein>
<dbReference type="AlphaFoldDB" id="K1R9Z1"/>
<gene>
    <name evidence="1" type="ORF">CGI_10028520</name>
</gene>
<proteinExistence type="predicted"/>
<dbReference type="InParanoid" id="K1R9Z1"/>
<sequence>MMVRNSRLGAPKAYACLAHPELTPMGIFATFLTFPIILPDLLISAPGVFFRIAITSGTARFNAVAALALSSRTESSNI</sequence>
<dbReference type="EMBL" id="JH817484">
    <property type="protein sequence ID" value="EKC30846.1"/>
    <property type="molecule type" value="Genomic_DNA"/>
</dbReference>
<reference evidence="1" key="1">
    <citation type="journal article" date="2012" name="Nature">
        <title>The oyster genome reveals stress adaptation and complexity of shell formation.</title>
        <authorList>
            <person name="Zhang G."/>
            <person name="Fang X."/>
            <person name="Guo X."/>
            <person name="Li L."/>
            <person name="Luo R."/>
            <person name="Xu F."/>
            <person name="Yang P."/>
            <person name="Zhang L."/>
            <person name="Wang X."/>
            <person name="Qi H."/>
            <person name="Xiong Z."/>
            <person name="Que H."/>
            <person name="Xie Y."/>
            <person name="Holland P.W."/>
            <person name="Paps J."/>
            <person name="Zhu Y."/>
            <person name="Wu F."/>
            <person name="Chen Y."/>
            <person name="Wang J."/>
            <person name="Peng C."/>
            <person name="Meng J."/>
            <person name="Yang L."/>
            <person name="Liu J."/>
            <person name="Wen B."/>
            <person name="Zhang N."/>
            <person name="Huang Z."/>
            <person name="Zhu Q."/>
            <person name="Feng Y."/>
            <person name="Mount A."/>
            <person name="Hedgecock D."/>
            <person name="Xu Z."/>
            <person name="Liu Y."/>
            <person name="Domazet-Loso T."/>
            <person name="Du Y."/>
            <person name="Sun X."/>
            <person name="Zhang S."/>
            <person name="Liu B."/>
            <person name="Cheng P."/>
            <person name="Jiang X."/>
            <person name="Li J."/>
            <person name="Fan D."/>
            <person name="Wang W."/>
            <person name="Fu W."/>
            <person name="Wang T."/>
            <person name="Wang B."/>
            <person name="Zhang J."/>
            <person name="Peng Z."/>
            <person name="Li Y."/>
            <person name="Li N."/>
            <person name="Wang J."/>
            <person name="Chen M."/>
            <person name="He Y."/>
            <person name="Tan F."/>
            <person name="Song X."/>
            <person name="Zheng Q."/>
            <person name="Huang R."/>
            <person name="Yang H."/>
            <person name="Du X."/>
            <person name="Chen L."/>
            <person name="Yang M."/>
            <person name="Gaffney P.M."/>
            <person name="Wang S."/>
            <person name="Luo L."/>
            <person name="She Z."/>
            <person name="Ming Y."/>
            <person name="Huang W."/>
            <person name="Zhang S."/>
            <person name="Huang B."/>
            <person name="Zhang Y."/>
            <person name="Qu T."/>
            <person name="Ni P."/>
            <person name="Miao G."/>
            <person name="Wang J."/>
            <person name="Wang Q."/>
            <person name="Steinberg C.E."/>
            <person name="Wang H."/>
            <person name="Li N."/>
            <person name="Qian L."/>
            <person name="Zhang G."/>
            <person name="Li Y."/>
            <person name="Yang H."/>
            <person name="Liu X."/>
            <person name="Wang J."/>
            <person name="Yin Y."/>
            <person name="Wang J."/>
        </authorList>
    </citation>
    <scope>NUCLEOTIDE SEQUENCE [LARGE SCALE GENOMIC DNA]</scope>
    <source>
        <strain evidence="1">05x7-T-G4-1.051#20</strain>
    </source>
</reference>